<keyword evidence="1" id="KW-0539">Nucleus</keyword>
<accession>A0A2G2WS51</accession>
<name>A0A2G2WS51_CAPBA</name>
<protein>
    <recommendedName>
        <fullName evidence="1">Protein FAR1-RELATED SEQUENCE</fullName>
    </recommendedName>
</protein>
<evidence type="ECO:0000259" key="3">
    <source>
        <dbReference type="Pfam" id="PF03101"/>
    </source>
</evidence>
<evidence type="ECO:0000256" key="2">
    <source>
        <dbReference type="SAM" id="MobiDB-lite"/>
    </source>
</evidence>
<dbReference type="GO" id="GO:0006355">
    <property type="term" value="P:regulation of DNA-templated transcription"/>
    <property type="evidence" value="ECO:0007669"/>
    <property type="project" value="UniProtKB-UniRule"/>
</dbReference>
<sequence>MNRSHPSVKDEDLSVSDGEEDHYGRMMLKKRKAQCMMIATPKSNIRQALLKKSAKKLAGQLKYVIFGCDKCRKTTVRNQSNRVDCKARVNCQVMNDGLCIVTKVILEHNHELEPALSHFLPSHRTWLTAMGKIPPTAILTDQCESIKAVIHDVLPNTVHRDLMAYHQRRQISSSHANFLLKADTILVPYHDFDATSPASSKLLLKLQLPG</sequence>
<dbReference type="PANTHER" id="PTHR31669">
    <property type="entry name" value="PROTEIN FAR1-RELATED SEQUENCE 10-RELATED"/>
    <property type="match status" value="1"/>
</dbReference>
<comment type="similarity">
    <text evidence="1">Belongs to the FHY3/FAR1 family.</text>
</comment>
<reference evidence="4 5" key="1">
    <citation type="journal article" date="2017" name="Genome Biol.">
        <title>New reference genome sequences of hot pepper reveal the massive evolution of plant disease-resistance genes by retroduplication.</title>
        <authorList>
            <person name="Kim S."/>
            <person name="Park J."/>
            <person name="Yeom S.I."/>
            <person name="Kim Y.M."/>
            <person name="Seo E."/>
            <person name="Kim K.T."/>
            <person name="Kim M.S."/>
            <person name="Lee J.M."/>
            <person name="Cheong K."/>
            <person name="Shin H.S."/>
            <person name="Kim S.B."/>
            <person name="Han K."/>
            <person name="Lee J."/>
            <person name="Park M."/>
            <person name="Lee H.A."/>
            <person name="Lee H.Y."/>
            <person name="Lee Y."/>
            <person name="Oh S."/>
            <person name="Lee J.H."/>
            <person name="Choi E."/>
            <person name="Choi E."/>
            <person name="Lee S.E."/>
            <person name="Jeon J."/>
            <person name="Kim H."/>
            <person name="Choi G."/>
            <person name="Song H."/>
            <person name="Lee J."/>
            <person name="Lee S.C."/>
            <person name="Kwon J.K."/>
            <person name="Lee H.Y."/>
            <person name="Koo N."/>
            <person name="Hong Y."/>
            <person name="Kim R.W."/>
            <person name="Kang W.H."/>
            <person name="Huh J.H."/>
            <person name="Kang B.C."/>
            <person name="Yang T.J."/>
            <person name="Lee Y.H."/>
            <person name="Bennetzen J.L."/>
            <person name="Choi D."/>
        </authorList>
    </citation>
    <scope>NUCLEOTIDE SEQUENCE [LARGE SCALE GENOMIC DNA]</scope>
    <source>
        <strain evidence="5">cv. PBC81</strain>
    </source>
</reference>
<keyword evidence="1" id="KW-0863">Zinc-finger</keyword>
<keyword evidence="1" id="KW-0479">Metal-binding</keyword>
<keyword evidence="1" id="KW-0862">Zinc</keyword>
<dbReference type="OrthoDB" id="1845384at2759"/>
<proteinExistence type="inferred from homology"/>
<dbReference type="Proteomes" id="UP000224567">
    <property type="component" value="Unassembled WGS sequence"/>
</dbReference>
<evidence type="ECO:0000313" key="4">
    <source>
        <dbReference type="EMBL" id="PHT48022.1"/>
    </source>
</evidence>
<feature type="region of interest" description="Disordered" evidence="2">
    <location>
        <begin position="1"/>
        <end position="21"/>
    </location>
</feature>
<keyword evidence="5" id="KW-1185">Reference proteome</keyword>
<dbReference type="PANTHER" id="PTHR31669:SF306">
    <property type="entry name" value="PROTEIN FAR1-RELATED SEQUENCE"/>
    <property type="match status" value="1"/>
</dbReference>
<comment type="caution">
    <text evidence="4">The sequence shown here is derived from an EMBL/GenBank/DDBJ whole genome shotgun (WGS) entry which is preliminary data.</text>
</comment>
<evidence type="ECO:0000313" key="5">
    <source>
        <dbReference type="Proteomes" id="UP000224567"/>
    </source>
</evidence>
<evidence type="ECO:0000256" key="1">
    <source>
        <dbReference type="RuleBase" id="RU367018"/>
    </source>
</evidence>
<comment type="subcellular location">
    <subcellularLocation>
        <location evidence="1">Nucleus</location>
    </subcellularLocation>
</comment>
<dbReference type="AlphaFoldDB" id="A0A2G2WS51"/>
<dbReference type="Pfam" id="PF03101">
    <property type="entry name" value="FAR1"/>
    <property type="match status" value="1"/>
</dbReference>
<dbReference type="GO" id="GO:0005634">
    <property type="term" value="C:nucleus"/>
    <property type="evidence" value="ECO:0007669"/>
    <property type="project" value="UniProtKB-SubCell"/>
</dbReference>
<dbReference type="EMBL" id="MLFT02000005">
    <property type="protein sequence ID" value="PHT48022.1"/>
    <property type="molecule type" value="Genomic_DNA"/>
</dbReference>
<organism evidence="4 5">
    <name type="scientific">Capsicum baccatum</name>
    <name type="common">Peruvian pepper</name>
    <dbReference type="NCBI Taxonomy" id="33114"/>
    <lineage>
        <taxon>Eukaryota</taxon>
        <taxon>Viridiplantae</taxon>
        <taxon>Streptophyta</taxon>
        <taxon>Embryophyta</taxon>
        <taxon>Tracheophyta</taxon>
        <taxon>Spermatophyta</taxon>
        <taxon>Magnoliopsida</taxon>
        <taxon>eudicotyledons</taxon>
        <taxon>Gunneridae</taxon>
        <taxon>Pentapetalae</taxon>
        <taxon>asterids</taxon>
        <taxon>lamiids</taxon>
        <taxon>Solanales</taxon>
        <taxon>Solanaceae</taxon>
        <taxon>Solanoideae</taxon>
        <taxon>Capsiceae</taxon>
        <taxon>Capsicum</taxon>
    </lineage>
</organism>
<feature type="domain" description="FAR1" evidence="3">
    <location>
        <begin position="72"/>
        <end position="113"/>
    </location>
</feature>
<dbReference type="InterPro" id="IPR004330">
    <property type="entry name" value="FAR1_DNA_bnd_dom"/>
</dbReference>
<gene>
    <name evidence="4" type="ORF">CQW23_12230</name>
</gene>
<comment type="function">
    <text evidence="1">Putative transcription activator involved in regulating light control of development.</text>
</comment>
<dbReference type="InterPro" id="IPR031052">
    <property type="entry name" value="FHY3/FAR1"/>
</dbReference>
<reference evidence="5" key="2">
    <citation type="journal article" date="2017" name="J. Anim. Genet.">
        <title>Multiple reference genome sequences of hot pepper reveal the massive evolution of plant disease resistance genes by retroduplication.</title>
        <authorList>
            <person name="Kim S."/>
            <person name="Park J."/>
            <person name="Yeom S.-I."/>
            <person name="Kim Y.-M."/>
            <person name="Seo E."/>
            <person name="Kim K.-T."/>
            <person name="Kim M.-S."/>
            <person name="Lee J.M."/>
            <person name="Cheong K."/>
            <person name="Shin H.-S."/>
            <person name="Kim S.-B."/>
            <person name="Han K."/>
            <person name="Lee J."/>
            <person name="Park M."/>
            <person name="Lee H.-A."/>
            <person name="Lee H.-Y."/>
            <person name="Lee Y."/>
            <person name="Oh S."/>
            <person name="Lee J.H."/>
            <person name="Choi E."/>
            <person name="Choi E."/>
            <person name="Lee S.E."/>
            <person name="Jeon J."/>
            <person name="Kim H."/>
            <person name="Choi G."/>
            <person name="Song H."/>
            <person name="Lee J."/>
            <person name="Lee S.-C."/>
            <person name="Kwon J.-K."/>
            <person name="Lee H.-Y."/>
            <person name="Koo N."/>
            <person name="Hong Y."/>
            <person name="Kim R.W."/>
            <person name="Kang W.-H."/>
            <person name="Huh J.H."/>
            <person name="Kang B.-C."/>
            <person name="Yang T.-J."/>
            <person name="Lee Y.-H."/>
            <person name="Bennetzen J.L."/>
            <person name="Choi D."/>
        </authorList>
    </citation>
    <scope>NUCLEOTIDE SEQUENCE [LARGE SCALE GENOMIC DNA]</scope>
    <source>
        <strain evidence="5">cv. PBC81</strain>
    </source>
</reference>
<dbReference type="GO" id="GO:0008270">
    <property type="term" value="F:zinc ion binding"/>
    <property type="evidence" value="ECO:0007669"/>
    <property type="project" value="UniProtKB-UniRule"/>
</dbReference>